<gene>
    <name evidence="2" type="ORF">JH146_0838</name>
</gene>
<keyword evidence="3" id="KW-1185">Reference proteome</keyword>
<dbReference type="KEGG" id="mjh:JH146_0838"/>
<dbReference type="HOGENOM" id="CLU_152996_1_0_2"/>
<dbReference type="RefSeq" id="WP_048201838.1">
    <property type="nucleotide sequence ID" value="NZ_CP009149.1"/>
</dbReference>
<evidence type="ECO:0000313" key="3">
    <source>
        <dbReference type="Proteomes" id="UP000028781"/>
    </source>
</evidence>
<feature type="domain" description="DUF22" evidence="1">
    <location>
        <begin position="14"/>
        <end position="104"/>
    </location>
</feature>
<sequence>MVFRILGRMTEIEKEIREEEARYDLIIKNEAKIEPIVADEDKEFKQGDIKPIKIKKIKIPPMSVLLICPYGRHRVGQVIAVGEEIPMPIEVEREVDMAAFACGMSGKVKKGDLIGMLLIVAAEKRECE</sequence>
<dbReference type="EMBL" id="CP009149">
    <property type="protein sequence ID" value="AIJ05684.1"/>
    <property type="molecule type" value="Genomic_DNA"/>
</dbReference>
<dbReference type="InterPro" id="IPR002572">
    <property type="entry name" value="DUF22"/>
</dbReference>
<dbReference type="Proteomes" id="UP000028781">
    <property type="component" value="Chromosome"/>
</dbReference>
<dbReference type="STRING" id="1301915.JH146_0838"/>
<dbReference type="Pfam" id="PF01629">
    <property type="entry name" value="DUF22"/>
    <property type="match status" value="1"/>
</dbReference>
<reference evidence="2 3" key="1">
    <citation type="journal article" date="2015" name="Int. J. Syst. Evol. Microbiol.">
        <title>M ethanocaldococcus bathoardescens sp. nov., a hyperthermophilic methanogen isolated from a volcanically active deep-sea hydrothermal vent.</title>
        <authorList>
            <person name="Stewart L.C."/>
            <person name="Jung J.H."/>
            <person name="Kim Y.T."/>
            <person name="Kwon S.W."/>
            <person name="Park C.S."/>
            <person name="Holden J.F."/>
        </authorList>
    </citation>
    <scope>NUCLEOTIDE SEQUENCE [LARGE SCALE GENOMIC DNA]</scope>
    <source>
        <strain evidence="2 3">JH146</strain>
    </source>
</reference>
<organism evidence="2 3">
    <name type="scientific">Methanocaldococcus bathoardescens</name>
    <dbReference type="NCBI Taxonomy" id="1301915"/>
    <lineage>
        <taxon>Archaea</taxon>
        <taxon>Methanobacteriati</taxon>
        <taxon>Methanobacteriota</taxon>
        <taxon>Methanomada group</taxon>
        <taxon>Methanococci</taxon>
        <taxon>Methanococcales</taxon>
        <taxon>Methanocaldococcaceae</taxon>
        <taxon>Methanocaldococcus</taxon>
    </lineage>
</organism>
<evidence type="ECO:0000259" key="1">
    <source>
        <dbReference type="Pfam" id="PF01629"/>
    </source>
</evidence>
<protein>
    <recommendedName>
        <fullName evidence="1">DUF22 domain-containing protein</fullName>
    </recommendedName>
</protein>
<proteinExistence type="predicted"/>
<name>A0A076LJE2_9EURY</name>
<accession>A0A076LJE2</accession>
<dbReference type="OrthoDB" id="69140at2157"/>
<dbReference type="GeneID" id="24891445"/>
<dbReference type="AlphaFoldDB" id="A0A076LJE2"/>
<evidence type="ECO:0000313" key="2">
    <source>
        <dbReference type="EMBL" id="AIJ05684.1"/>
    </source>
</evidence>